<evidence type="ECO:0000313" key="3">
    <source>
        <dbReference type="Proteomes" id="UP000199531"/>
    </source>
</evidence>
<dbReference type="RefSeq" id="WP_143280534.1">
    <property type="nucleotide sequence ID" value="NZ_FOCW01000001.1"/>
</dbReference>
<keyword evidence="3" id="KW-1185">Reference proteome</keyword>
<evidence type="ECO:0000256" key="1">
    <source>
        <dbReference type="SAM" id="SignalP"/>
    </source>
</evidence>
<evidence type="ECO:0000313" key="2">
    <source>
        <dbReference type="EMBL" id="SEN17464.1"/>
    </source>
</evidence>
<reference evidence="2 3" key="1">
    <citation type="submission" date="2016-10" db="EMBL/GenBank/DDBJ databases">
        <authorList>
            <person name="de Groot N.N."/>
        </authorList>
    </citation>
    <scope>NUCLEOTIDE SEQUENCE [LARGE SCALE GENOMIC DNA]</scope>
    <source>
        <strain evidence="2 3">DSM 15123</strain>
    </source>
</reference>
<sequence length="53" mass="5375">MKTIAILASAIVMALSISGCNTWAGVKQDVKQAGQAAGSGIEKAGEKVQEVSK</sequence>
<gene>
    <name evidence="2" type="ORF">SAMN02745977_00647</name>
</gene>
<dbReference type="AlphaFoldDB" id="A0A1H8EEB9"/>
<dbReference type="Proteomes" id="UP000199531">
    <property type="component" value="Unassembled WGS sequence"/>
</dbReference>
<name>A0A1H8EEB9_9BURK</name>
<feature type="signal peptide" evidence="1">
    <location>
        <begin position="1"/>
        <end position="24"/>
    </location>
</feature>
<dbReference type="STRING" id="1121117.SAMN02745977_00647"/>
<keyword evidence="1" id="KW-0732">Signal</keyword>
<protein>
    <recommendedName>
        <fullName evidence="4">Entericidin EcnA/B family protein</fullName>
    </recommendedName>
</protein>
<organism evidence="2 3">
    <name type="scientific">Brachymonas denitrificans DSM 15123</name>
    <dbReference type="NCBI Taxonomy" id="1121117"/>
    <lineage>
        <taxon>Bacteria</taxon>
        <taxon>Pseudomonadati</taxon>
        <taxon>Pseudomonadota</taxon>
        <taxon>Betaproteobacteria</taxon>
        <taxon>Burkholderiales</taxon>
        <taxon>Comamonadaceae</taxon>
        <taxon>Brachymonas</taxon>
    </lineage>
</organism>
<feature type="chain" id="PRO_5011760575" description="Entericidin EcnA/B family protein" evidence="1">
    <location>
        <begin position="25"/>
        <end position="53"/>
    </location>
</feature>
<proteinExistence type="predicted"/>
<dbReference type="EMBL" id="FOCW01000001">
    <property type="protein sequence ID" value="SEN17464.1"/>
    <property type="molecule type" value="Genomic_DNA"/>
</dbReference>
<accession>A0A1H8EEB9</accession>
<dbReference type="PROSITE" id="PS51257">
    <property type="entry name" value="PROKAR_LIPOPROTEIN"/>
    <property type="match status" value="1"/>
</dbReference>
<dbReference type="OrthoDB" id="9181810at2"/>
<evidence type="ECO:0008006" key="4">
    <source>
        <dbReference type="Google" id="ProtNLM"/>
    </source>
</evidence>